<dbReference type="SUPFAM" id="SSF48403">
    <property type="entry name" value="Ankyrin repeat"/>
    <property type="match status" value="1"/>
</dbReference>
<dbReference type="AlphaFoldDB" id="A0A8J5FJM8"/>
<organism evidence="11 12">
    <name type="scientific">Zingiber officinale</name>
    <name type="common">Ginger</name>
    <name type="synonym">Amomum zingiber</name>
    <dbReference type="NCBI Taxonomy" id="94328"/>
    <lineage>
        <taxon>Eukaryota</taxon>
        <taxon>Viridiplantae</taxon>
        <taxon>Streptophyta</taxon>
        <taxon>Embryophyta</taxon>
        <taxon>Tracheophyta</taxon>
        <taxon>Spermatophyta</taxon>
        <taxon>Magnoliopsida</taxon>
        <taxon>Liliopsida</taxon>
        <taxon>Zingiberales</taxon>
        <taxon>Zingiberaceae</taxon>
        <taxon>Zingiber</taxon>
    </lineage>
</organism>
<dbReference type="InterPro" id="IPR002110">
    <property type="entry name" value="Ankyrin_rpt"/>
</dbReference>
<name>A0A8J5FJM8_ZINOF</name>
<evidence type="ECO:0000313" key="12">
    <source>
        <dbReference type="Proteomes" id="UP000734854"/>
    </source>
</evidence>
<evidence type="ECO:0000256" key="7">
    <source>
        <dbReference type="PROSITE-ProRule" id="PRU00047"/>
    </source>
</evidence>
<feature type="domain" description="CCHC-type" evidence="10">
    <location>
        <begin position="50"/>
        <end position="66"/>
    </location>
</feature>
<feature type="compositionally biased region" description="Low complexity" evidence="8">
    <location>
        <begin position="77"/>
        <end position="90"/>
    </location>
</feature>
<dbReference type="SMART" id="SM00343">
    <property type="entry name" value="ZnF_C2HC"/>
    <property type="match status" value="1"/>
</dbReference>
<dbReference type="InterPro" id="IPR051681">
    <property type="entry name" value="Ser/Thr_Kinases-Pseudokinases"/>
</dbReference>
<evidence type="ECO:0000256" key="6">
    <source>
        <dbReference type="PROSITE-ProRule" id="PRU00023"/>
    </source>
</evidence>
<keyword evidence="6" id="KW-0040">ANK repeat</keyword>
<dbReference type="Pfam" id="PF12796">
    <property type="entry name" value="Ank_2"/>
    <property type="match status" value="1"/>
</dbReference>
<dbReference type="SUPFAM" id="SSF56112">
    <property type="entry name" value="Protein kinase-like (PK-like)"/>
    <property type="match status" value="1"/>
</dbReference>
<evidence type="ECO:0000256" key="5">
    <source>
        <dbReference type="ARBA" id="ARBA00022840"/>
    </source>
</evidence>
<evidence type="ECO:0000256" key="3">
    <source>
        <dbReference type="ARBA" id="ARBA00022741"/>
    </source>
</evidence>
<sequence>MKKSSSPNYSSSWKDKPKKEGSSSNSKEAASTKKPIPTTSSSTSKSRDIKCFRCLGKGHIASECPNKKTMVVRDNGSISSEEITSHSSSSSDEENDGAAYAQDEDLLVAYPNATPWSQRGKTAMSLAGAMSTENATDERIKSSNGSLLSLIVRLLSSTIPTAGALDLGIPIPGEAFPPAMESKSNGRFTLGKQSSLAPSGSDEEGWAGVPDEIDANIRLMYMANEGDVGGIGELLDSGVDVNFRDIDGRTALHVAACQGFADVVRLLLDKGAQVDPQDCWGSTVSGNAPPFPPPSMYCLLALPLFLELMLISVNHPGVAFLKYDGRNRVTIMLVSAWRVQEYRSKTFAPLADAIHYKNHEVIELLEKHGAKLKIAPMHVENAREIPEYEIDPSELDFTNSVNITKGTFIIARWRGIQVAVKKFSDEVMTDEDKLRAFRDELALLQLIRHPNVVQFLGAVTQSSPMMIVTEYLRKVAPQTGDLCAYLKRKGALKPSVAVRFALDIARNILRDDTRHLKVADFGVSKLLKLTKTVREERPLTLDTSCRYVAPEVYYNKEYDVKVDVFSFALILQEVYASLTCLILI</sequence>
<dbReference type="PROSITE" id="PS50011">
    <property type="entry name" value="PROTEIN_KINASE_DOM"/>
    <property type="match status" value="1"/>
</dbReference>
<dbReference type="InterPro" id="IPR011009">
    <property type="entry name" value="Kinase-like_dom_sf"/>
</dbReference>
<dbReference type="GO" id="GO:0008270">
    <property type="term" value="F:zinc ion binding"/>
    <property type="evidence" value="ECO:0007669"/>
    <property type="project" value="UniProtKB-KW"/>
</dbReference>
<feature type="region of interest" description="Disordered" evidence="8">
    <location>
        <begin position="72"/>
        <end position="97"/>
    </location>
</feature>
<keyword evidence="7" id="KW-0479">Metal-binding</keyword>
<dbReference type="GO" id="GO:0005524">
    <property type="term" value="F:ATP binding"/>
    <property type="evidence" value="ECO:0007669"/>
    <property type="project" value="UniProtKB-KW"/>
</dbReference>
<feature type="region of interest" description="Disordered" evidence="8">
    <location>
        <begin position="189"/>
        <end position="208"/>
    </location>
</feature>
<evidence type="ECO:0000256" key="2">
    <source>
        <dbReference type="ARBA" id="ARBA00022679"/>
    </source>
</evidence>
<keyword evidence="3" id="KW-0547">Nucleotide-binding</keyword>
<dbReference type="Gene3D" id="1.25.40.20">
    <property type="entry name" value="Ankyrin repeat-containing domain"/>
    <property type="match status" value="1"/>
</dbReference>
<keyword evidence="7" id="KW-0863">Zinc-finger</keyword>
<feature type="region of interest" description="Disordered" evidence="8">
    <location>
        <begin position="1"/>
        <end position="47"/>
    </location>
</feature>
<protein>
    <submittedName>
        <fullName evidence="11">Uncharacterized protein</fullName>
    </submittedName>
</protein>
<keyword evidence="4" id="KW-0418">Kinase</keyword>
<keyword evidence="12" id="KW-1185">Reference proteome</keyword>
<keyword evidence="2" id="KW-0808">Transferase</keyword>
<gene>
    <name evidence="11" type="ORF">ZIOFF_050900</name>
</gene>
<comment type="caution">
    <text evidence="11">The sequence shown here is derived from an EMBL/GenBank/DDBJ whole genome shotgun (WGS) entry which is preliminary data.</text>
</comment>
<evidence type="ECO:0000259" key="9">
    <source>
        <dbReference type="PROSITE" id="PS50011"/>
    </source>
</evidence>
<dbReference type="PANTHER" id="PTHR44329">
    <property type="entry name" value="SERINE/THREONINE-PROTEIN KINASE TNNI3K-RELATED"/>
    <property type="match status" value="1"/>
</dbReference>
<comment type="similarity">
    <text evidence="1">Belongs to the protein kinase superfamily. TKL Ser/Thr protein kinase family.</text>
</comment>
<dbReference type="FunFam" id="3.30.200.20:FF:000180">
    <property type="entry name" value="serine/threonine-protein kinase STY46-like"/>
    <property type="match status" value="1"/>
</dbReference>
<dbReference type="InterPro" id="IPR036875">
    <property type="entry name" value="Znf_CCHC_sf"/>
</dbReference>
<evidence type="ECO:0000259" key="10">
    <source>
        <dbReference type="PROSITE" id="PS50158"/>
    </source>
</evidence>
<dbReference type="Gene3D" id="1.10.510.10">
    <property type="entry name" value="Transferase(Phosphotransferase) domain 1"/>
    <property type="match status" value="1"/>
</dbReference>
<feature type="domain" description="Protein kinase" evidence="9">
    <location>
        <begin position="362"/>
        <end position="584"/>
    </location>
</feature>
<dbReference type="PANTHER" id="PTHR44329:SF140">
    <property type="entry name" value="INACTIVE PROTEIN TYROSINE KINASE PTKL"/>
    <property type="match status" value="1"/>
</dbReference>
<feature type="repeat" description="ANK" evidence="6">
    <location>
        <begin position="247"/>
        <end position="279"/>
    </location>
</feature>
<dbReference type="InterPro" id="IPR000719">
    <property type="entry name" value="Prot_kinase_dom"/>
</dbReference>
<evidence type="ECO:0000256" key="1">
    <source>
        <dbReference type="ARBA" id="ARBA00005843"/>
    </source>
</evidence>
<accession>A0A8J5FJM8</accession>
<evidence type="ECO:0000256" key="4">
    <source>
        <dbReference type="ARBA" id="ARBA00022777"/>
    </source>
</evidence>
<dbReference type="SUPFAM" id="SSF57756">
    <property type="entry name" value="Retrovirus zinc finger-like domains"/>
    <property type="match status" value="1"/>
</dbReference>
<keyword evidence="5" id="KW-0067">ATP-binding</keyword>
<reference evidence="11 12" key="1">
    <citation type="submission" date="2020-08" db="EMBL/GenBank/DDBJ databases">
        <title>Plant Genome Project.</title>
        <authorList>
            <person name="Zhang R.-G."/>
        </authorList>
    </citation>
    <scope>NUCLEOTIDE SEQUENCE [LARGE SCALE GENOMIC DNA]</scope>
    <source>
        <tissue evidence="11">Rhizome</tissue>
    </source>
</reference>
<dbReference type="PROSITE" id="PS50297">
    <property type="entry name" value="ANK_REP_REGION"/>
    <property type="match status" value="1"/>
</dbReference>
<dbReference type="Proteomes" id="UP000734854">
    <property type="component" value="Unassembled WGS sequence"/>
</dbReference>
<dbReference type="Pfam" id="PF00069">
    <property type="entry name" value="Pkinase"/>
    <property type="match status" value="1"/>
</dbReference>
<evidence type="ECO:0000256" key="8">
    <source>
        <dbReference type="SAM" id="MobiDB-lite"/>
    </source>
</evidence>
<dbReference type="EMBL" id="JACMSC010000014">
    <property type="protein sequence ID" value="KAG6489625.1"/>
    <property type="molecule type" value="Genomic_DNA"/>
</dbReference>
<proteinExistence type="inferred from homology"/>
<keyword evidence="7" id="KW-0862">Zinc</keyword>
<dbReference type="GO" id="GO:0004674">
    <property type="term" value="F:protein serine/threonine kinase activity"/>
    <property type="evidence" value="ECO:0007669"/>
    <property type="project" value="TreeGrafter"/>
</dbReference>
<evidence type="ECO:0000313" key="11">
    <source>
        <dbReference type="EMBL" id="KAG6489625.1"/>
    </source>
</evidence>
<dbReference type="InterPro" id="IPR001878">
    <property type="entry name" value="Znf_CCHC"/>
</dbReference>
<dbReference type="SMART" id="SM00248">
    <property type="entry name" value="ANK"/>
    <property type="match status" value="3"/>
</dbReference>
<dbReference type="PROSITE" id="PS50158">
    <property type="entry name" value="ZF_CCHC"/>
    <property type="match status" value="1"/>
</dbReference>
<dbReference type="InterPro" id="IPR036770">
    <property type="entry name" value="Ankyrin_rpt-contain_sf"/>
</dbReference>
<dbReference type="Gene3D" id="4.10.60.10">
    <property type="entry name" value="Zinc finger, CCHC-type"/>
    <property type="match status" value="1"/>
</dbReference>
<dbReference type="GO" id="GO:0003676">
    <property type="term" value="F:nucleic acid binding"/>
    <property type="evidence" value="ECO:0007669"/>
    <property type="project" value="InterPro"/>
</dbReference>
<feature type="compositionally biased region" description="Low complexity" evidence="8">
    <location>
        <begin position="32"/>
        <end position="44"/>
    </location>
</feature>
<dbReference type="PROSITE" id="PS50088">
    <property type="entry name" value="ANK_REPEAT"/>
    <property type="match status" value="1"/>
</dbReference>
<feature type="compositionally biased region" description="Polar residues" evidence="8">
    <location>
        <begin position="189"/>
        <end position="198"/>
    </location>
</feature>
<feature type="compositionally biased region" description="Low complexity" evidence="8">
    <location>
        <begin position="1"/>
        <end position="12"/>
    </location>
</feature>
<dbReference type="Gene3D" id="3.30.200.20">
    <property type="entry name" value="Phosphorylase Kinase, domain 1"/>
    <property type="match status" value="1"/>
</dbReference>